<proteinExistence type="predicted"/>
<keyword evidence="1" id="KW-0732">Signal</keyword>
<dbReference type="RefSeq" id="WP_180571535.1">
    <property type="nucleotide sequence ID" value="NZ_JACCKB010000099.1"/>
</dbReference>
<dbReference type="InterPro" id="IPR017853">
    <property type="entry name" value="GH"/>
</dbReference>
<evidence type="ECO:0000313" key="2">
    <source>
        <dbReference type="EMBL" id="NYZ69552.1"/>
    </source>
</evidence>
<evidence type="ECO:0000256" key="1">
    <source>
        <dbReference type="SAM" id="SignalP"/>
    </source>
</evidence>
<name>A0A853ICG9_9GAMM</name>
<keyword evidence="3" id="KW-1185">Reference proteome</keyword>
<gene>
    <name evidence="2" type="ORF">H0A36_26400</name>
</gene>
<accession>A0A853ICG9</accession>
<evidence type="ECO:0008006" key="4">
    <source>
        <dbReference type="Google" id="ProtNLM"/>
    </source>
</evidence>
<comment type="caution">
    <text evidence="2">The sequence shown here is derived from an EMBL/GenBank/DDBJ whole genome shotgun (WGS) entry which is preliminary data.</text>
</comment>
<feature type="signal peptide" evidence="1">
    <location>
        <begin position="1"/>
        <end position="20"/>
    </location>
</feature>
<sequence>MRNITTLLLYFLLFWQRVQADSPQNYIFTDSDSLTSPIFLREDIKGAQIVYSWKQLEKSKDNYDFSAIERDMSILKKMNKKLFVQIQDRFFEPEHRNIPLYLQNEPQYLGGLIQQSDNPGEGKPAGSGWVAMQWNSQLRERYQKLLKALSESFDGKIAGINLPETAIGIDRKKATKLGFTCDRYFSATVDNILFAKKSFKKSHVIQYVNFWPCEWNNNQGYMSKLFEIAYKNSIGLGGPDIVPYKNGHMKNSYPFFHKYQGKLDIIAMAVQQPTLTYTNPQTKNKFTKEEFIEFADHYLGVNIIFWTLDAPWLHDIVK</sequence>
<evidence type="ECO:0000313" key="3">
    <source>
        <dbReference type="Proteomes" id="UP000569732"/>
    </source>
</evidence>
<organism evidence="2 3">
    <name type="scientific">Spartinivicinus marinus</name>
    <dbReference type="NCBI Taxonomy" id="2994442"/>
    <lineage>
        <taxon>Bacteria</taxon>
        <taxon>Pseudomonadati</taxon>
        <taxon>Pseudomonadota</taxon>
        <taxon>Gammaproteobacteria</taxon>
        <taxon>Oceanospirillales</taxon>
        <taxon>Zooshikellaceae</taxon>
        <taxon>Spartinivicinus</taxon>
    </lineage>
</organism>
<dbReference type="Proteomes" id="UP000569732">
    <property type="component" value="Unassembled WGS sequence"/>
</dbReference>
<feature type="chain" id="PRO_5032977065" description="Glycoside hydrolase family 42 N-terminal domain-containing protein" evidence="1">
    <location>
        <begin position="21"/>
        <end position="318"/>
    </location>
</feature>
<dbReference type="AlphaFoldDB" id="A0A853ICG9"/>
<protein>
    <recommendedName>
        <fullName evidence="4">Glycoside hydrolase family 42 N-terminal domain-containing protein</fullName>
    </recommendedName>
</protein>
<reference evidence="2 3" key="1">
    <citation type="submission" date="2020-07" db="EMBL/GenBank/DDBJ databases">
        <title>Endozoicomonas sp. nov., isolated from sediment.</title>
        <authorList>
            <person name="Gu T."/>
        </authorList>
    </citation>
    <scope>NUCLEOTIDE SEQUENCE [LARGE SCALE GENOMIC DNA]</scope>
    <source>
        <strain evidence="2 3">SM1973</strain>
    </source>
</reference>
<dbReference type="EMBL" id="JACCKB010000099">
    <property type="protein sequence ID" value="NYZ69552.1"/>
    <property type="molecule type" value="Genomic_DNA"/>
</dbReference>
<dbReference type="Gene3D" id="3.20.20.80">
    <property type="entry name" value="Glycosidases"/>
    <property type="match status" value="1"/>
</dbReference>
<dbReference type="SUPFAM" id="SSF51445">
    <property type="entry name" value="(Trans)glycosidases"/>
    <property type="match status" value="1"/>
</dbReference>